<accession>A0AAV3Z0J8</accession>
<organism evidence="1 2">
    <name type="scientific">Plakobranchus ocellatus</name>
    <dbReference type="NCBI Taxonomy" id="259542"/>
    <lineage>
        <taxon>Eukaryota</taxon>
        <taxon>Metazoa</taxon>
        <taxon>Spiralia</taxon>
        <taxon>Lophotrochozoa</taxon>
        <taxon>Mollusca</taxon>
        <taxon>Gastropoda</taxon>
        <taxon>Heterobranchia</taxon>
        <taxon>Euthyneura</taxon>
        <taxon>Panpulmonata</taxon>
        <taxon>Sacoglossa</taxon>
        <taxon>Placobranchoidea</taxon>
        <taxon>Plakobranchidae</taxon>
        <taxon>Plakobranchus</taxon>
    </lineage>
</organism>
<keyword evidence="2" id="KW-1185">Reference proteome</keyword>
<protein>
    <submittedName>
        <fullName evidence="1">Uncharacterized protein</fullName>
    </submittedName>
</protein>
<dbReference type="EMBL" id="BLXT01001839">
    <property type="protein sequence ID" value="GFN88152.1"/>
    <property type="molecule type" value="Genomic_DNA"/>
</dbReference>
<evidence type="ECO:0000313" key="1">
    <source>
        <dbReference type="EMBL" id="GFN88152.1"/>
    </source>
</evidence>
<dbReference type="Proteomes" id="UP000735302">
    <property type="component" value="Unassembled WGS sequence"/>
</dbReference>
<proteinExistence type="predicted"/>
<dbReference type="AlphaFoldDB" id="A0AAV3Z0J8"/>
<name>A0AAV3Z0J8_9GAST</name>
<evidence type="ECO:0000313" key="2">
    <source>
        <dbReference type="Proteomes" id="UP000735302"/>
    </source>
</evidence>
<gene>
    <name evidence="1" type="ORF">PoB_001465800</name>
</gene>
<sequence length="83" mass="9275">MVVQIRYVPLRSDTLPIACHGSVARDAVCSSLLSRVTSGRNRRPSLAFDLILHRNWPSGNTTPEIHLLSEQYHYASHSNGPCF</sequence>
<reference evidence="1 2" key="1">
    <citation type="journal article" date="2021" name="Elife">
        <title>Chloroplast acquisition without the gene transfer in kleptoplastic sea slugs, Plakobranchus ocellatus.</title>
        <authorList>
            <person name="Maeda T."/>
            <person name="Takahashi S."/>
            <person name="Yoshida T."/>
            <person name="Shimamura S."/>
            <person name="Takaki Y."/>
            <person name="Nagai Y."/>
            <person name="Toyoda A."/>
            <person name="Suzuki Y."/>
            <person name="Arimoto A."/>
            <person name="Ishii H."/>
            <person name="Satoh N."/>
            <person name="Nishiyama T."/>
            <person name="Hasebe M."/>
            <person name="Maruyama T."/>
            <person name="Minagawa J."/>
            <person name="Obokata J."/>
            <person name="Shigenobu S."/>
        </authorList>
    </citation>
    <scope>NUCLEOTIDE SEQUENCE [LARGE SCALE GENOMIC DNA]</scope>
</reference>
<comment type="caution">
    <text evidence="1">The sequence shown here is derived from an EMBL/GenBank/DDBJ whole genome shotgun (WGS) entry which is preliminary data.</text>
</comment>